<organism evidence="2 3">
    <name type="scientific">Theropithecus gelada</name>
    <name type="common">Gelada baboon</name>
    <dbReference type="NCBI Taxonomy" id="9565"/>
    <lineage>
        <taxon>Eukaryota</taxon>
        <taxon>Metazoa</taxon>
        <taxon>Chordata</taxon>
        <taxon>Craniata</taxon>
        <taxon>Vertebrata</taxon>
        <taxon>Euteleostomi</taxon>
        <taxon>Mammalia</taxon>
        <taxon>Eutheria</taxon>
        <taxon>Euarchontoglires</taxon>
        <taxon>Primates</taxon>
        <taxon>Haplorrhini</taxon>
        <taxon>Catarrhini</taxon>
        <taxon>Cercopithecidae</taxon>
        <taxon>Cercopithecinae</taxon>
        <taxon>Theropithecus</taxon>
    </lineage>
</organism>
<dbReference type="Ensembl" id="ENSTGET00000022597.1">
    <property type="protein sequence ID" value="ENSTGEP00000018982.1"/>
    <property type="gene ID" value="ENSTGEG00000015283.1"/>
</dbReference>
<reference evidence="2" key="3">
    <citation type="submission" date="2025-09" db="UniProtKB">
        <authorList>
            <consortium name="Ensembl"/>
        </authorList>
    </citation>
    <scope>IDENTIFICATION</scope>
</reference>
<accession>A0A8D2FDP0</accession>
<dbReference type="Proteomes" id="UP000694411">
    <property type="component" value="Chromosome 19"/>
</dbReference>
<reference evidence="2" key="1">
    <citation type="submission" date="2018-05" db="EMBL/GenBank/DDBJ databases">
        <title>Whole genome of Theropithecus gelada.</title>
        <authorList>
            <person name="Chiou K.L."/>
            <person name="Snyder-Mackler N."/>
        </authorList>
    </citation>
    <scope>NUCLEOTIDE SEQUENCE [LARGE SCALE GENOMIC DNA]</scope>
</reference>
<sequence>MHTVGRQEGANHRNGVDWSEKQERTEKMVLEVGSREEIGGWSEAGREFPDLFRPNTVEARDRSAGPPNARLLVRFQYCQVTLPPPPSTLHSWEGSHYAQPTLKRCRVTLYLLKGSVATQIRNSST</sequence>
<proteinExistence type="predicted"/>
<feature type="compositionally biased region" description="Basic and acidic residues" evidence="1">
    <location>
        <begin position="9"/>
        <end position="22"/>
    </location>
</feature>
<keyword evidence="3" id="KW-1185">Reference proteome</keyword>
<dbReference type="AlphaFoldDB" id="A0A8D2FDP0"/>
<evidence type="ECO:0000313" key="3">
    <source>
        <dbReference type="Proteomes" id="UP000694411"/>
    </source>
</evidence>
<evidence type="ECO:0000313" key="2">
    <source>
        <dbReference type="Ensembl" id="ENSTGEP00000018982.1"/>
    </source>
</evidence>
<protein>
    <submittedName>
        <fullName evidence="2">Uncharacterized protein</fullName>
    </submittedName>
</protein>
<reference evidence="2" key="2">
    <citation type="submission" date="2025-08" db="UniProtKB">
        <authorList>
            <consortium name="Ensembl"/>
        </authorList>
    </citation>
    <scope>IDENTIFICATION</scope>
</reference>
<name>A0A8D2FDP0_THEGE</name>
<evidence type="ECO:0000256" key="1">
    <source>
        <dbReference type="SAM" id="MobiDB-lite"/>
    </source>
</evidence>
<feature type="region of interest" description="Disordered" evidence="1">
    <location>
        <begin position="1"/>
        <end position="22"/>
    </location>
</feature>